<evidence type="ECO:0000256" key="1">
    <source>
        <dbReference type="SAM" id="Phobius"/>
    </source>
</evidence>
<reference evidence="2 3" key="1">
    <citation type="journal article" date="2012" name="Eukaryot. Cell">
        <title>Genome sequence of the Trichosporon asahii environmental strain CBS 8904.</title>
        <authorList>
            <person name="Yang R.Y."/>
            <person name="Li H.T."/>
            <person name="Zhu H."/>
            <person name="Zhou G.P."/>
            <person name="Wang M."/>
            <person name="Wang L."/>
        </authorList>
    </citation>
    <scope>NUCLEOTIDE SEQUENCE [LARGE SCALE GENOMIC DNA]</scope>
    <source>
        <strain evidence="2 3">CBS 8904</strain>
    </source>
</reference>
<evidence type="ECO:0000313" key="2">
    <source>
        <dbReference type="EMBL" id="EKD02223.1"/>
    </source>
</evidence>
<organism evidence="2 3">
    <name type="scientific">Trichosporon asahii var. asahii (strain CBS 8904)</name>
    <name type="common">Yeast</name>
    <dbReference type="NCBI Taxonomy" id="1220162"/>
    <lineage>
        <taxon>Eukaryota</taxon>
        <taxon>Fungi</taxon>
        <taxon>Dikarya</taxon>
        <taxon>Basidiomycota</taxon>
        <taxon>Agaricomycotina</taxon>
        <taxon>Tremellomycetes</taxon>
        <taxon>Trichosporonales</taxon>
        <taxon>Trichosporonaceae</taxon>
        <taxon>Trichosporon</taxon>
    </lineage>
</organism>
<comment type="caution">
    <text evidence="2">The sequence shown here is derived from an EMBL/GenBank/DDBJ whole genome shotgun (WGS) entry which is preliminary data.</text>
</comment>
<protein>
    <submittedName>
        <fullName evidence="2">Uncharacterized protein</fullName>
    </submittedName>
</protein>
<keyword evidence="1" id="KW-1133">Transmembrane helix</keyword>
<keyword evidence="1" id="KW-0472">Membrane</keyword>
<sequence>MCEASAHAAALCAIVDRMSTTGMGDVMLDLFWVYLVFTASVVLYQYHTQLQRNRRRDRLHAQLLDISSRINILEEQRDRQLAHLDAVILRRAAAEEELERRVEEGRSVESVAHAEIRLAEMRCDEVYWAQKVRETVVGLADMYTLENALAHSL</sequence>
<dbReference type="InParanoid" id="K1VZL3"/>
<dbReference type="EMBL" id="AMBO01000296">
    <property type="protein sequence ID" value="EKD02223.1"/>
    <property type="molecule type" value="Genomic_DNA"/>
</dbReference>
<accession>K1VZL3</accession>
<proteinExistence type="predicted"/>
<dbReference type="AlphaFoldDB" id="K1VZL3"/>
<dbReference type="Proteomes" id="UP000006757">
    <property type="component" value="Unassembled WGS sequence"/>
</dbReference>
<dbReference type="HOGENOM" id="CLU_1714612_0_0_1"/>
<name>K1VZL3_TRIAC</name>
<keyword evidence="1" id="KW-0812">Transmembrane</keyword>
<evidence type="ECO:0000313" key="3">
    <source>
        <dbReference type="Proteomes" id="UP000006757"/>
    </source>
</evidence>
<keyword evidence="3" id="KW-1185">Reference proteome</keyword>
<gene>
    <name evidence="2" type="ORF">A1Q2_03585</name>
</gene>
<feature type="transmembrane region" description="Helical" evidence="1">
    <location>
        <begin position="26"/>
        <end position="46"/>
    </location>
</feature>